<feature type="signal peptide" evidence="1">
    <location>
        <begin position="1"/>
        <end position="28"/>
    </location>
</feature>
<organism evidence="2 3">
    <name type="scientific">Aeribacillus pallidus</name>
    <dbReference type="NCBI Taxonomy" id="33936"/>
    <lineage>
        <taxon>Bacteria</taxon>
        <taxon>Bacillati</taxon>
        <taxon>Bacillota</taxon>
        <taxon>Bacilli</taxon>
        <taxon>Bacillales</taxon>
        <taxon>Bacillaceae</taxon>
        <taxon>Aeribacillus</taxon>
    </lineage>
</organism>
<dbReference type="KEGG" id="apak:AP3564_07020"/>
<protein>
    <submittedName>
        <fullName evidence="2">Uncharacterized protein</fullName>
    </submittedName>
</protein>
<dbReference type="EMBL" id="CP017703">
    <property type="protein sequence ID" value="ASS90018.1"/>
    <property type="molecule type" value="Genomic_DNA"/>
</dbReference>
<feature type="chain" id="PRO_5012036201" evidence="1">
    <location>
        <begin position="29"/>
        <end position="155"/>
    </location>
</feature>
<evidence type="ECO:0000313" key="2">
    <source>
        <dbReference type="EMBL" id="ASS90018.1"/>
    </source>
</evidence>
<proteinExistence type="predicted"/>
<dbReference type="AlphaFoldDB" id="A0A223E432"/>
<gene>
    <name evidence="2" type="ORF">AP3564_07020</name>
</gene>
<evidence type="ECO:0000313" key="3">
    <source>
        <dbReference type="Proteomes" id="UP000214606"/>
    </source>
</evidence>
<keyword evidence="1" id="KW-0732">Signal</keyword>
<dbReference type="Proteomes" id="UP000214606">
    <property type="component" value="Chromosome"/>
</dbReference>
<name>A0A223E432_9BACI</name>
<sequence length="155" mass="16511">MKNKKRIASVVLSATLLTSFLGTSGALASEKTASSAPVPVKVTVHKGVQNAIKSQNVPVKTVATANGNFQTQGAVSWSYKAFKLALRSGGWALSQMLRPLSPKAAAWVRKNSAKVAKLMDKGEKWTENQFYNGLRGIGCPPDVARALAKFIVALI</sequence>
<dbReference type="RefSeq" id="WP_094245007.1">
    <property type="nucleotide sequence ID" value="NZ_CP017703.1"/>
</dbReference>
<evidence type="ECO:0000256" key="1">
    <source>
        <dbReference type="SAM" id="SignalP"/>
    </source>
</evidence>
<accession>A0A223E432</accession>
<reference evidence="2 3" key="1">
    <citation type="submission" date="2016-10" db="EMBL/GenBank/DDBJ databases">
        <title>The whole genome sequencing and assembly of Aeribacillus pallidus KCTC3564 strain.</title>
        <authorList>
            <person name="Lee Y.-J."/>
            <person name="Park M.-K."/>
            <person name="Yi H."/>
            <person name="Bahn Y.-S."/>
            <person name="Kim J.F."/>
            <person name="Lee D.-W."/>
        </authorList>
    </citation>
    <scope>NUCLEOTIDE SEQUENCE [LARGE SCALE GENOMIC DNA]</scope>
    <source>
        <strain evidence="2 3">KCTC3564</strain>
    </source>
</reference>